<dbReference type="GO" id="GO:0004540">
    <property type="term" value="F:RNA nuclease activity"/>
    <property type="evidence" value="ECO:0007669"/>
    <property type="project" value="InterPro"/>
</dbReference>
<dbReference type="GO" id="GO:0010468">
    <property type="term" value="P:regulation of gene expression"/>
    <property type="evidence" value="ECO:0007669"/>
    <property type="project" value="InterPro"/>
</dbReference>
<dbReference type="Proteomes" id="UP000886595">
    <property type="component" value="Unassembled WGS sequence"/>
</dbReference>
<reference evidence="2 3" key="1">
    <citation type="submission" date="2020-02" db="EMBL/GenBank/DDBJ databases">
        <authorList>
            <person name="Ma Q."/>
            <person name="Huang Y."/>
            <person name="Song X."/>
            <person name="Pei D."/>
        </authorList>
    </citation>
    <scope>NUCLEOTIDE SEQUENCE [LARGE SCALE GENOMIC DNA]</scope>
    <source>
        <strain evidence="2">Sxm20200214</strain>
        <tissue evidence="2">Leaf</tissue>
    </source>
</reference>
<sequence length="244" mass="27662">MPFTRYQKAPRELREAKTKVWWDIKSCPVPEGYDPLLVRRSIESVLYKRKYHGPLTIIAFGNLEDIAVEVLRAYSDTGIVMKHDPFFESACADILGCTSSISTIMKEMRNWKYVGGSMGDRDIFSAYDYDPDFKPPNFTWKDLLEDAKIDCAGKSIEDTGEPGGGIFCAVCITYCAGGTRVEDGDLITHLRSETHEIEMFGKSAKTLFDGELRLAYKWGAYRNIPLTFCCFIVICIFHPPNFTL</sequence>
<dbReference type="Pfam" id="PF01936">
    <property type="entry name" value="NYN"/>
    <property type="match status" value="1"/>
</dbReference>
<accession>A0A8X7P257</accession>
<evidence type="ECO:0000259" key="1">
    <source>
        <dbReference type="Pfam" id="PF01936"/>
    </source>
</evidence>
<dbReference type="InterPro" id="IPR021139">
    <property type="entry name" value="NYN"/>
</dbReference>
<dbReference type="AlphaFoldDB" id="A0A8X7P257"/>
<dbReference type="PANTHER" id="PTHR14379:SF63">
    <property type="entry name" value="ENDONUCLEASE OR GLYCOSYL HYDROLASE"/>
    <property type="match status" value="1"/>
</dbReference>
<proteinExistence type="predicted"/>
<evidence type="ECO:0000313" key="2">
    <source>
        <dbReference type="EMBL" id="KAG2243731.1"/>
    </source>
</evidence>
<dbReference type="PANTHER" id="PTHR14379">
    <property type="entry name" value="LIMKAIN B LKAP"/>
    <property type="match status" value="1"/>
</dbReference>
<dbReference type="EMBL" id="JAAMPC010000156">
    <property type="protein sequence ID" value="KAG2243731.1"/>
    <property type="molecule type" value="Genomic_DNA"/>
</dbReference>
<feature type="domain" description="NYN" evidence="1">
    <location>
        <begin position="17"/>
        <end position="88"/>
    </location>
</feature>
<comment type="caution">
    <text evidence="2">The sequence shown here is derived from an EMBL/GenBank/DDBJ whole genome shotgun (WGS) entry which is preliminary data.</text>
</comment>
<keyword evidence="3" id="KW-1185">Reference proteome</keyword>
<name>A0A8X7P257_BRACI</name>
<organism evidence="2 3">
    <name type="scientific">Brassica carinata</name>
    <name type="common">Ethiopian mustard</name>
    <name type="synonym">Abyssinian cabbage</name>
    <dbReference type="NCBI Taxonomy" id="52824"/>
    <lineage>
        <taxon>Eukaryota</taxon>
        <taxon>Viridiplantae</taxon>
        <taxon>Streptophyta</taxon>
        <taxon>Embryophyta</taxon>
        <taxon>Tracheophyta</taxon>
        <taxon>Spermatophyta</taxon>
        <taxon>Magnoliopsida</taxon>
        <taxon>eudicotyledons</taxon>
        <taxon>Gunneridae</taxon>
        <taxon>Pentapetalae</taxon>
        <taxon>rosids</taxon>
        <taxon>malvids</taxon>
        <taxon>Brassicales</taxon>
        <taxon>Brassicaceae</taxon>
        <taxon>Brassiceae</taxon>
        <taxon>Brassica</taxon>
    </lineage>
</organism>
<dbReference type="GO" id="GO:0005777">
    <property type="term" value="C:peroxisome"/>
    <property type="evidence" value="ECO:0007669"/>
    <property type="project" value="InterPro"/>
</dbReference>
<dbReference type="OrthoDB" id="1104796at2759"/>
<dbReference type="CDD" id="cd10910">
    <property type="entry name" value="PIN_limkain_b1_N_like"/>
    <property type="match status" value="1"/>
</dbReference>
<evidence type="ECO:0000313" key="3">
    <source>
        <dbReference type="Proteomes" id="UP000886595"/>
    </source>
</evidence>
<gene>
    <name evidence="2" type="ORF">Bca52824_094433</name>
</gene>
<protein>
    <recommendedName>
        <fullName evidence="1">NYN domain-containing protein</fullName>
    </recommendedName>
</protein>
<dbReference type="InterPro" id="IPR024768">
    <property type="entry name" value="Marf1"/>
</dbReference>